<accession>A0A1E4RHX4</accession>
<dbReference type="GeneID" id="30997591"/>
<dbReference type="RefSeq" id="XP_020075926.1">
    <property type="nucleotide sequence ID" value="XM_020223042.1"/>
</dbReference>
<proteinExistence type="predicted"/>
<reference evidence="2" key="1">
    <citation type="submission" date="2016-05" db="EMBL/GenBank/DDBJ databases">
        <title>Comparative genomics of biotechnologically important yeasts.</title>
        <authorList>
            <consortium name="DOE Joint Genome Institute"/>
            <person name="Riley R."/>
            <person name="Haridas S."/>
            <person name="Wolfe K.H."/>
            <person name="Lopes M.R."/>
            <person name="Hittinger C.T."/>
            <person name="Goker M."/>
            <person name="Salamov A."/>
            <person name="Wisecaver J."/>
            <person name="Long T.M."/>
            <person name="Aerts A.L."/>
            <person name="Barry K."/>
            <person name="Choi C."/>
            <person name="Clum A."/>
            <person name="Coughlan A.Y."/>
            <person name="Deshpande S."/>
            <person name="Douglass A.P."/>
            <person name="Hanson S.J."/>
            <person name="Klenk H.-P."/>
            <person name="Labutti K."/>
            <person name="Lapidus A."/>
            <person name="Lindquist E."/>
            <person name="Lipzen A."/>
            <person name="Meier-Kolthoff J.P."/>
            <person name="Ohm R.A."/>
            <person name="Otillar R.P."/>
            <person name="Pangilinan J."/>
            <person name="Peng Y."/>
            <person name="Rokas A."/>
            <person name="Rosa C.A."/>
            <person name="Scheuner C."/>
            <person name="Sibirny A.A."/>
            <person name="Slot J.C."/>
            <person name="Stielow J.B."/>
            <person name="Sun H."/>
            <person name="Kurtzman C.P."/>
            <person name="Blackwell M."/>
            <person name="Grigoriev I.V."/>
            <person name="Jeffries T.W."/>
        </authorList>
    </citation>
    <scope>NUCLEOTIDE SEQUENCE [LARGE SCALE GENOMIC DNA]</scope>
    <source>
        <strain evidence="2">NRRL Y-1933</strain>
    </source>
</reference>
<name>A0A1E4RHX4_9ASCO</name>
<dbReference type="Proteomes" id="UP000095085">
    <property type="component" value="Unassembled WGS sequence"/>
</dbReference>
<protein>
    <submittedName>
        <fullName evidence="1">Uncharacterized protein</fullName>
    </submittedName>
</protein>
<dbReference type="AlphaFoldDB" id="A0A1E4RHX4"/>
<keyword evidence="2" id="KW-1185">Reference proteome</keyword>
<organism evidence="1 2">
    <name type="scientific">Hyphopichia burtonii NRRL Y-1933</name>
    <dbReference type="NCBI Taxonomy" id="984485"/>
    <lineage>
        <taxon>Eukaryota</taxon>
        <taxon>Fungi</taxon>
        <taxon>Dikarya</taxon>
        <taxon>Ascomycota</taxon>
        <taxon>Saccharomycotina</taxon>
        <taxon>Pichiomycetes</taxon>
        <taxon>Debaryomycetaceae</taxon>
        <taxon>Hyphopichia</taxon>
    </lineage>
</organism>
<evidence type="ECO:0000313" key="2">
    <source>
        <dbReference type="Proteomes" id="UP000095085"/>
    </source>
</evidence>
<gene>
    <name evidence="1" type="ORF">HYPBUDRAFT_204783</name>
</gene>
<dbReference type="EMBL" id="KV454541">
    <property type="protein sequence ID" value="ODV66859.1"/>
    <property type="molecule type" value="Genomic_DNA"/>
</dbReference>
<sequence>MTMLRGTLGTFGFFFSICWMSQFWCFPHHQFVLSSRWKQSKKSLKDIDSGRLIPKVTFFFFMKLNFRNCRSPLRPSNIGFHLLCFHFPGQVTTKQARLCILFIKLFDGSLGIGDSL</sequence>
<evidence type="ECO:0000313" key="1">
    <source>
        <dbReference type="EMBL" id="ODV66859.1"/>
    </source>
</evidence>